<dbReference type="EMBL" id="BMXF01000003">
    <property type="protein sequence ID" value="GHB75586.1"/>
    <property type="molecule type" value="Genomic_DNA"/>
</dbReference>
<evidence type="ECO:0000313" key="1">
    <source>
        <dbReference type="EMBL" id="GHB75586.1"/>
    </source>
</evidence>
<name>A0A8J3GAP3_9BACT</name>
<dbReference type="Proteomes" id="UP000598271">
    <property type="component" value="Unassembled WGS sequence"/>
</dbReference>
<reference evidence="1 2" key="1">
    <citation type="journal article" date="2014" name="Int. J. Syst. Evol. Microbiol.">
        <title>Complete genome sequence of Corynebacterium casei LMG S-19264T (=DSM 44701T), isolated from a smear-ripened cheese.</title>
        <authorList>
            <consortium name="US DOE Joint Genome Institute (JGI-PGF)"/>
            <person name="Walter F."/>
            <person name="Albersmeier A."/>
            <person name="Kalinowski J."/>
            <person name="Ruckert C."/>
        </authorList>
    </citation>
    <scope>NUCLEOTIDE SEQUENCE [LARGE SCALE GENOMIC DNA]</scope>
    <source>
        <strain evidence="1 2">KCTC 12866</strain>
    </source>
</reference>
<evidence type="ECO:0000313" key="2">
    <source>
        <dbReference type="Proteomes" id="UP000598271"/>
    </source>
</evidence>
<dbReference type="AlphaFoldDB" id="A0A8J3GAP3"/>
<organism evidence="1 2">
    <name type="scientific">Persicitalea jodogahamensis</name>
    <dbReference type="NCBI Taxonomy" id="402147"/>
    <lineage>
        <taxon>Bacteria</taxon>
        <taxon>Pseudomonadati</taxon>
        <taxon>Bacteroidota</taxon>
        <taxon>Cytophagia</taxon>
        <taxon>Cytophagales</taxon>
        <taxon>Spirosomataceae</taxon>
        <taxon>Persicitalea</taxon>
    </lineage>
</organism>
<protein>
    <submittedName>
        <fullName evidence="1">Uncharacterized protein</fullName>
    </submittedName>
</protein>
<sequence length="78" mass="8886">MGKIVINQNPGFRPVIPEQYKHMVRDAFKIEPGTSKIHYSVSLVIMLSSVIGYESFAHPKTDTRFFNKNDLMGWSATI</sequence>
<comment type="caution">
    <text evidence="1">The sequence shown here is derived from an EMBL/GenBank/DDBJ whole genome shotgun (WGS) entry which is preliminary data.</text>
</comment>
<gene>
    <name evidence="1" type="ORF">GCM10007390_31680</name>
</gene>
<proteinExistence type="predicted"/>
<accession>A0A8J3GAP3</accession>
<keyword evidence="2" id="KW-1185">Reference proteome</keyword>